<dbReference type="EMBL" id="CALNXJ010000003">
    <property type="protein sequence ID" value="CAH3036781.1"/>
    <property type="molecule type" value="Genomic_DNA"/>
</dbReference>
<sequence>MEGFVPHQCNCGKTVESRCRDCSFTAYFCLDCCNHLHQTKHHFHHPEIIQDGVWKLHTVPDRTLSNPYHSCSFSYTRK</sequence>
<accession>A0AAU9VSL7</accession>
<keyword evidence="2" id="KW-1185">Reference proteome</keyword>
<protein>
    <recommendedName>
        <fullName evidence="3">C2H2-type domain-containing protein</fullName>
    </recommendedName>
</protein>
<dbReference type="AlphaFoldDB" id="A0AAU9VSL7"/>
<evidence type="ECO:0000313" key="2">
    <source>
        <dbReference type="Proteomes" id="UP001159428"/>
    </source>
</evidence>
<name>A0AAU9VSL7_9CNID</name>
<reference evidence="1 2" key="1">
    <citation type="submission" date="2022-05" db="EMBL/GenBank/DDBJ databases">
        <authorList>
            <consortium name="Genoscope - CEA"/>
            <person name="William W."/>
        </authorList>
    </citation>
    <scope>NUCLEOTIDE SEQUENCE [LARGE SCALE GENOMIC DNA]</scope>
</reference>
<organism evidence="1 2">
    <name type="scientific">Pocillopora meandrina</name>
    <dbReference type="NCBI Taxonomy" id="46732"/>
    <lineage>
        <taxon>Eukaryota</taxon>
        <taxon>Metazoa</taxon>
        <taxon>Cnidaria</taxon>
        <taxon>Anthozoa</taxon>
        <taxon>Hexacorallia</taxon>
        <taxon>Scleractinia</taxon>
        <taxon>Astrocoeniina</taxon>
        <taxon>Pocilloporidae</taxon>
        <taxon>Pocillopora</taxon>
    </lineage>
</organism>
<evidence type="ECO:0008006" key="3">
    <source>
        <dbReference type="Google" id="ProtNLM"/>
    </source>
</evidence>
<dbReference type="Proteomes" id="UP001159428">
    <property type="component" value="Unassembled WGS sequence"/>
</dbReference>
<comment type="caution">
    <text evidence="1">The sequence shown here is derived from an EMBL/GenBank/DDBJ whole genome shotgun (WGS) entry which is preliminary data.</text>
</comment>
<gene>
    <name evidence="1" type="ORF">PMEA_00017167</name>
</gene>
<proteinExistence type="predicted"/>
<evidence type="ECO:0000313" key="1">
    <source>
        <dbReference type="EMBL" id="CAH3036781.1"/>
    </source>
</evidence>